<evidence type="ECO:0000256" key="3">
    <source>
        <dbReference type="ARBA" id="ARBA00012057"/>
    </source>
</evidence>
<keyword evidence="9 10" id="KW-0413">Isomerase</keyword>
<evidence type="ECO:0000313" key="13">
    <source>
        <dbReference type="EMBL" id="GIH71209.1"/>
    </source>
</evidence>
<comment type="catalytic activity">
    <reaction evidence="10">
        <text>isopentenyl diphosphate = dimethylallyl diphosphate</text>
        <dbReference type="Rhea" id="RHEA:23284"/>
        <dbReference type="ChEBI" id="CHEBI:57623"/>
        <dbReference type="ChEBI" id="CHEBI:128769"/>
        <dbReference type="EC" id="5.3.3.2"/>
    </reaction>
</comment>
<feature type="binding site" evidence="10">
    <location>
        <position position="33"/>
    </location>
    <ligand>
        <name>Mn(2+)</name>
        <dbReference type="ChEBI" id="CHEBI:29035"/>
    </ligand>
</feature>
<proteinExistence type="inferred from homology"/>
<evidence type="ECO:0000259" key="12">
    <source>
        <dbReference type="PROSITE" id="PS51462"/>
    </source>
</evidence>
<dbReference type="GO" id="GO:0004452">
    <property type="term" value="F:isopentenyl-diphosphate delta-isomerase activity"/>
    <property type="evidence" value="ECO:0007669"/>
    <property type="project" value="UniProtKB-UniRule"/>
</dbReference>
<dbReference type="Pfam" id="PF00293">
    <property type="entry name" value="NUDIX"/>
    <property type="match status" value="1"/>
</dbReference>
<accession>A0A8J3VZJ2</accession>
<comment type="cofactor">
    <cofactor evidence="10">
        <name>Mn(2+)</name>
        <dbReference type="ChEBI" id="CHEBI:29035"/>
    </cofactor>
    <text evidence="10">Binds 1 Mn(2+) ion per subunit.</text>
</comment>
<dbReference type="GO" id="GO:0046872">
    <property type="term" value="F:metal ion binding"/>
    <property type="evidence" value="ECO:0007669"/>
    <property type="project" value="UniProtKB-KW"/>
</dbReference>
<evidence type="ECO:0000256" key="10">
    <source>
        <dbReference type="HAMAP-Rule" id="MF_00202"/>
    </source>
</evidence>
<feature type="binding site" evidence="10">
    <location>
        <position position="115"/>
    </location>
    <ligand>
        <name>Mn(2+)</name>
        <dbReference type="ChEBI" id="CHEBI:29035"/>
    </ligand>
</feature>
<dbReference type="InterPro" id="IPR015797">
    <property type="entry name" value="NUDIX_hydrolase-like_dom_sf"/>
</dbReference>
<keyword evidence="6 10" id="KW-0460">Magnesium</keyword>
<protein>
    <recommendedName>
        <fullName evidence="3 10">Isopentenyl-diphosphate Delta-isomerase</fullName>
        <shortName evidence="10">IPP isomerase</shortName>
        <ecNumber evidence="3 10">5.3.3.2</ecNumber>
    </recommendedName>
    <alternativeName>
        <fullName evidence="10">IPP:DMAPP isomerase</fullName>
    </alternativeName>
    <alternativeName>
        <fullName evidence="10">Isopentenyl pyrophosphate isomerase</fullName>
    </alternativeName>
</protein>
<dbReference type="EMBL" id="BOOG01000031">
    <property type="protein sequence ID" value="GIH71209.1"/>
    <property type="molecule type" value="Genomic_DNA"/>
</dbReference>
<feature type="active site" evidence="10 11">
    <location>
        <position position="68"/>
    </location>
</feature>
<feature type="binding site" evidence="10">
    <location>
        <position position="70"/>
    </location>
    <ligand>
        <name>Mn(2+)</name>
        <dbReference type="ChEBI" id="CHEBI:29035"/>
    </ligand>
</feature>
<comment type="caution">
    <text evidence="13">The sequence shown here is derived from an EMBL/GenBank/DDBJ whole genome shotgun (WGS) entry which is preliminary data.</text>
</comment>
<comment type="cofactor">
    <cofactor evidence="10">
        <name>Mg(2+)</name>
        <dbReference type="ChEBI" id="CHEBI:18420"/>
    </cofactor>
    <text evidence="10">Binds 1 Mg(2+) ion per subunit. The magnesium ion binds only when substrate is bound.</text>
</comment>
<dbReference type="GO" id="GO:0008299">
    <property type="term" value="P:isoprenoid biosynthetic process"/>
    <property type="evidence" value="ECO:0007669"/>
    <property type="project" value="UniProtKB-UniRule"/>
</dbReference>
<dbReference type="PIRSF" id="PIRSF018427">
    <property type="entry name" value="Isopntndiph_ism"/>
    <property type="match status" value="1"/>
</dbReference>
<dbReference type="UniPathway" id="UPA00059">
    <property type="reaction ID" value="UER00104"/>
</dbReference>
<evidence type="ECO:0000256" key="9">
    <source>
        <dbReference type="ARBA" id="ARBA00023235"/>
    </source>
</evidence>
<dbReference type="GO" id="GO:0050992">
    <property type="term" value="P:dimethylallyl diphosphate biosynthetic process"/>
    <property type="evidence" value="ECO:0007669"/>
    <property type="project" value="UniProtKB-UniRule"/>
</dbReference>
<evidence type="ECO:0000256" key="7">
    <source>
        <dbReference type="ARBA" id="ARBA00023211"/>
    </source>
</evidence>
<keyword evidence="7 10" id="KW-0464">Manganese</keyword>
<feature type="binding site" evidence="10">
    <location>
        <position position="88"/>
    </location>
    <ligand>
        <name>Mg(2+)</name>
        <dbReference type="ChEBI" id="CHEBI:18420"/>
    </ligand>
</feature>
<keyword evidence="5 10" id="KW-0479">Metal-binding</keyword>
<evidence type="ECO:0000256" key="11">
    <source>
        <dbReference type="PIRSR" id="PIRSR018427-1"/>
    </source>
</evidence>
<dbReference type="GO" id="GO:0005737">
    <property type="term" value="C:cytoplasm"/>
    <property type="evidence" value="ECO:0007669"/>
    <property type="project" value="UniProtKB-SubCell"/>
</dbReference>
<dbReference type="RefSeq" id="WP_204016909.1">
    <property type="nucleotide sequence ID" value="NZ_BOOG01000031.1"/>
</dbReference>
<dbReference type="InterPro" id="IPR056375">
    <property type="entry name" value="Idi_bact"/>
</dbReference>
<comment type="subcellular location">
    <subcellularLocation>
        <location evidence="10">Cytoplasm</location>
    </subcellularLocation>
</comment>
<dbReference type="Proteomes" id="UP000610966">
    <property type="component" value="Unassembled WGS sequence"/>
</dbReference>
<dbReference type="SUPFAM" id="SSF55811">
    <property type="entry name" value="Nudix"/>
    <property type="match status" value="1"/>
</dbReference>
<sequence length="194" mass="21260">MTSDEHVVLLDGEGNPIGTASKWTIHGAETPLHLAFSSYVFDEHGQVLLTRRAGHKLTWPDQWTNSCCGHPLPGEPVRSAVIRRLSFELGLRVDSVDLLLPRFAYRAAMDNGIVENEMCPVFRVLASSDATPNPEEVGAARWLPWKQYVDEVLSGEIPISPWAGEQLPLLVSLGPDPLAWPVADPADLPPAARL</sequence>
<comment type="function">
    <text evidence="10">Catalyzes the 1,3-allylic rearrangement of the homoallylic substrate isopentenyl (IPP) to its highly electrophilic allylic isomer, dimethylallyl diphosphate (DMAPP).</text>
</comment>
<comment type="pathway">
    <text evidence="1 10">Isoprenoid biosynthesis; dimethylallyl diphosphate biosynthesis; dimethylallyl diphosphate from isopentenyl diphosphate: step 1/1.</text>
</comment>
<dbReference type="PANTHER" id="PTHR10885:SF0">
    <property type="entry name" value="ISOPENTENYL-DIPHOSPHATE DELTA-ISOMERASE"/>
    <property type="match status" value="1"/>
</dbReference>
<keyword evidence="8 10" id="KW-0414">Isoprene biosynthesis</keyword>
<feature type="binding site" evidence="10">
    <location>
        <position position="26"/>
    </location>
    <ligand>
        <name>Mn(2+)</name>
        <dbReference type="ChEBI" id="CHEBI:29035"/>
    </ligand>
</feature>
<feature type="domain" description="Nudix hydrolase" evidence="12">
    <location>
        <begin position="31"/>
        <end position="165"/>
    </location>
</feature>
<reference evidence="13" key="1">
    <citation type="submission" date="2021-01" db="EMBL/GenBank/DDBJ databases">
        <title>Whole genome shotgun sequence of Sphaerimonospora thailandensis NBRC 107569.</title>
        <authorList>
            <person name="Komaki H."/>
            <person name="Tamura T."/>
        </authorList>
    </citation>
    <scope>NUCLEOTIDE SEQUENCE</scope>
    <source>
        <strain evidence="13">NBRC 107569</strain>
    </source>
</reference>
<evidence type="ECO:0000256" key="4">
    <source>
        <dbReference type="ARBA" id="ARBA00022490"/>
    </source>
</evidence>
<dbReference type="PANTHER" id="PTHR10885">
    <property type="entry name" value="ISOPENTENYL-DIPHOSPHATE DELTA-ISOMERASE"/>
    <property type="match status" value="1"/>
</dbReference>
<evidence type="ECO:0000313" key="14">
    <source>
        <dbReference type="Proteomes" id="UP000610966"/>
    </source>
</evidence>
<organism evidence="13 14">
    <name type="scientific">Sphaerimonospora thailandensis</name>
    <dbReference type="NCBI Taxonomy" id="795644"/>
    <lineage>
        <taxon>Bacteria</taxon>
        <taxon>Bacillati</taxon>
        <taxon>Actinomycetota</taxon>
        <taxon>Actinomycetes</taxon>
        <taxon>Streptosporangiales</taxon>
        <taxon>Streptosporangiaceae</taxon>
        <taxon>Sphaerimonospora</taxon>
    </lineage>
</organism>
<dbReference type="AlphaFoldDB" id="A0A8J3VZJ2"/>
<dbReference type="NCBIfam" id="TIGR02150">
    <property type="entry name" value="IPP_isom_1"/>
    <property type="match status" value="1"/>
</dbReference>
<keyword evidence="14" id="KW-1185">Reference proteome</keyword>
<evidence type="ECO:0000256" key="2">
    <source>
        <dbReference type="ARBA" id="ARBA00007579"/>
    </source>
</evidence>
<gene>
    <name evidence="10 13" type="primary">idi</name>
    <name evidence="13" type="ORF">Mth01_34620</name>
</gene>
<dbReference type="Gene3D" id="3.90.79.10">
    <property type="entry name" value="Nucleoside Triphosphate Pyrophosphohydrolase"/>
    <property type="match status" value="1"/>
</dbReference>
<feature type="binding site" evidence="10">
    <location>
        <position position="117"/>
    </location>
    <ligand>
        <name>Mn(2+)</name>
        <dbReference type="ChEBI" id="CHEBI:29035"/>
    </ligand>
</feature>
<dbReference type="NCBIfam" id="NF002995">
    <property type="entry name" value="PRK03759.1"/>
    <property type="match status" value="1"/>
</dbReference>
<name>A0A8J3VZJ2_9ACTN</name>
<dbReference type="CDD" id="cd02885">
    <property type="entry name" value="NUDIX_IPP_Isomerase"/>
    <property type="match status" value="1"/>
</dbReference>
<dbReference type="EC" id="5.3.3.2" evidence="3 10"/>
<dbReference type="HAMAP" id="MF_00202">
    <property type="entry name" value="Idi"/>
    <property type="match status" value="1"/>
</dbReference>
<keyword evidence="4 10" id="KW-0963">Cytoplasm</keyword>
<dbReference type="InterPro" id="IPR000086">
    <property type="entry name" value="NUDIX_hydrolase_dom"/>
</dbReference>
<dbReference type="InterPro" id="IPR011876">
    <property type="entry name" value="IsopentenylPP_isomerase_typ1"/>
</dbReference>
<comment type="similarity">
    <text evidence="2 10">Belongs to the IPP isomerase type 1 family.</text>
</comment>
<evidence type="ECO:0000256" key="5">
    <source>
        <dbReference type="ARBA" id="ARBA00022723"/>
    </source>
</evidence>
<dbReference type="PROSITE" id="PS51462">
    <property type="entry name" value="NUDIX"/>
    <property type="match status" value="1"/>
</dbReference>
<evidence type="ECO:0000256" key="6">
    <source>
        <dbReference type="ARBA" id="ARBA00022842"/>
    </source>
</evidence>
<evidence type="ECO:0000256" key="8">
    <source>
        <dbReference type="ARBA" id="ARBA00023229"/>
    </source>
</evidence>
<evidence type="ECO:0000256" key="1">
    <source>
        <dbReference type="ARBA" id="ARBA00004826"/>
    </source>
</evidence>
<feature type="active site" evidence="10 11">
    <location>
        <position position="117"/>
    </location>
</feature>